<name>A0A9N9N6M3_9GLOM</name>
<dbReference type="AlphaFoldDB" id="A0A9N9N6M3"/>
<keyword evidence="5" id="KW-0067">ATP-binding</keyword>
<evidence type="ECO:0000256" key="1">
    <source>
        <dbReference type="ARBA" id="ARBA00022527"/>
    </source>
</evidence>
<dbReference type="GO" id="GO:0004674">
    <property type="term" value="F:protein serine/threonine kinase activity"/>
    <property type="evidence" value="ECO:0007669"/>
    <property type="project" value="UniProtKB-KW"/>
</dbReference>
<reference evidence="7" key="1">
    <citation type="submission" date="2021-06" db="EMBL/GenBank/DDBJ databases">
        <authorList>
            <person name="Kallberg Y."/>
            <person name="Tangrot J."/>
            <person name="Rosling A."/>
        </authorList>
    </citation>
    <scope>NUCLEOTIDE SEQUENCE</scope>
    <source>
        <strain evidence="7">IN212</strain>
    </source>
</reference>
<evidence type="ECO:0000313" key="7">
    <source>
        <dbReference type="EMBL" id="CAG8707700.1"/>
    </source>
</evidence>
<dbReference type="EMBL" id="CAJVPZ010021664">
    <property type="protein sequence ID" value="CAG8707700.1"/>
    <property type="molecule type" value="Genomic_DNA"/>
</dbReference>
<protein>
    <submittedName>
        <fullName evidence="7">19101_t:CDS:1</fullName>
    </submittedName>
</protein>
<dbReference type="InterPro" id="IPR000719">
    <property type="entry name" value="Prot_kinase_dom"/>
</dbReference>
<evidence type="ECO:0000256" key="5">
    <source>
        <dbReference type="ARBA" id="ARBA00022840"/>
    </source>
</evidence>
<keyword evidence="4" id="KW-0418">Kinase</keyword>
<dbReference type="SUPFAM" id="SSF56112">
    <property type="entry name" value="Protein kinase-like (PK-like)"/>
    <property type="match status" value="1"/>
</dbReference>
<evidence type="ECO:0000256" key="2">
    <source>
        <dbReference type="ARBA" id="ARBA00022679"/>
    </source>
</evidence>
<dbReference type="InterPro" id="IPR011009">
    <property type="entry name" value="Kinase-like_dom_sf"/>
</dbReference>
<keyword evidence="8" id="KW-1185">Reference proteome</keyword>
<dbReference type="Proteomes" id="UP000789396">
    <property type="component" value="Unassembled WGS sequence"/>
</dbReference>
<proteinExistence type="predicted"/>
<evidence type="ECO:0000256" key="4">
    <source>
        <dbReference type="ARBA" id="ARBA00022777"/>
    </source>
</evidence>
<organism evidence="7 8">
    <name type="scientific">Racocetra fulgida</name>
    <dbReference type="NCBI Taxonomy" id="60492"/>
    <lineage>
        <taxon>Eukaryota</taxon>
        <taxon>Fungi</taxon>
        <taxon>Fungi incertae sedis</taxon>
        <taxon>Mucoromycota</taxon>
        <taxon>Glomeromycotina</taxon>
        <taxon>Glomeromycetes</taxon>
        <taxon>Diversisporales</taxon>
        <taxon>Gigasporaceae</taxon>
        <taxon>Racocetra</taxon>
    </lineage>
</organism>
<comment type="caution">
    <text evidence="7">The sequence shown here is derived from an EMBL/GenBank/DDBJ whole genome shotgun (WGS) entry which is preliminary data.</text>
</comment>
<keyword evidence="1" id="KW-0723">Serine/threonine-protein kinase</keyword>
<dbReference type="OrthoDB" id="2437346at2759"/>
<dbReference type="Gene3D" id="1.10.510.10">
    <property type="entry name" value="Transferase(Phosphotransferase) domain 1"/>
    <property type="match status" value="1"/>
</dbReference>
<keyword evidence="2" id="KW-0808">Transferase</keyword>
<keyword evidence="3" id="KW-0547">Nucleotide-binding</keyword>
<accession>A0A9N9N6M3</accession>
<feature type="non-terminal residue" evidence="7">
    <location>
        <position position="123"/>
    </location>
</feature>
<sequence length="123" mass="14239">NERQDGKIEIKDPSEYSLKGIDMEFDLDDEQLLETLRKLCPTLYGICEECQQPNTGESWCLKNIHERNLIHQDLHGGNIVMRSKTLSTITDFGLCKPVDYYETLENSQKIYGIIPYMAPEVLR</sequence>
<evidence type="ECO:0000256" key="3">
    <source>
        <dbReference type="ARBA" id="ARBA00022741"/>
    </source>
</evidence>
<gene>
    <name evidence="7" type="ORF">RFULGI_LOCUS10682</name>
</gene>
<dbReference type="PANTHER" id="PTHR24351">
    <property type="entry name" value="RIBOSOMAL PROTEIN S6 KINASE"/>
    <property type="match status" value="1"/>
</dbReference>
<feature type="domain" description="Protein kinase" evidence="6">
    <location>
        <begin position="1"/>
        <end position="123"/>
    </location>
</feature>
<feature type="non-terminal residue" evidence="7">
    <location>
        <position position="1"/>
    </location>
</feature>
<dbReference type="GO" id="GO:0005524">
    <property type="term" value="F:ATP binding"/>
    <property type="evidence" value="ECO:0007669"/>
    <property type="project" value="UniProtKB-KW"/>
</dbReference>
<evidence type="ECO:0000259" key="6">
    <source>
        <dbReference type="PROSITE" id="PS50011"/>
    </source>
</evidence>
<dbReference type="PROSITE" id="PS50011">
    <property type="entry name" value="PROTEIN_KINASE_DOM"/>
    <property type="match status" value="1"/>
</dbReference>
<dbReference type="Pfam" id="PF00069">
    <property type="entry name" value="Pkinase"/>
    <property type="match status" value="1"/>
</dbReference>
<evidence type="ECO:0000313" key="8">
    <source>
        <dbReference type="Proteomes" id="UP000789396"/>
    </source>
</evidence>